<dbReference type="Proteomes" id="UP000295416">
    <property type="component" value="Unassembled WGS sequence"/>
</dbReference>
<dbReference type="InterPro" id="IPR051606">
    <property type="entry name" value="Polyketide_Oxido-like"/>
</dbReference>
<evidence type="ECO:0000259" key="1">
    <source>
        <dbReference type="Pfam" id="PF13460"/>
    </source>
</evidence>
<protein>
    <submittedName>
        <fullName evidence="2">Putative NADH-flavin reductase</fullName>
    </submittedName>
</protein>
<dbReference type="InterPro" id="IPR016040">
    <property type="entry name" value="NAD(P)-bd_dom"/>
</dbReference>
<proteinExistence type="predicted"/>
<dbReference type="AlphaFoldDB" id="A0A4R2NIN0"/>
<dbReference type="Gene3D" id="3.40.50.720">
    <property type="entry name" value="NAD(P)-binding Rossmann-like Domain"/>
    <property type="match status" value="1"/>
</dbReference>
<dbReference type="SUPFAM" id="SSF51735">
    <property type="entry name" value="NAD(P)-binding Rossmann-fold domains"/>
    <property type="match status" value="1"/>
</dbReference>
<dbReference type="OrthoDB" id="9785372at2"/>
<sequence length="206" mass="22655">MNLLILGATGRVGREVVRLALEDQHNVTAFVRDPARLGLSHPKLHVLKGDATQASDLLSAVKGQHAVLGALSTDGGSTLSISMPLIVKAMEKEGVKRIVTIGTAGILNSRENPEIFRFQSNESRRIMTRAAEEHLKAFETLKKSSLQWTVVCPTYLPDGESEGRYRVEANMLPNRGERISVCDAASFAYNQLADESYLYRRVGIAY</sequence>
<organism evidence="2 3">
    <name type="scientific">Scopulibacillus darangshiensis</name>
    <dbReference type="NCBI Taxonomy" id="442528"/>
    <lineage>
        <taxon>Bacteria</taxon>
        <taxon>Bacillati</taxon>
        <taxon>Bacillota</taxon>
        <taxon>Bacilli</taxon>
        <taxon>Bacillales</taxon>
        <taxon>Sporolactobacillaceae</taxon>
        <taxon>Scopulibacillus</taxon>
    </lineage>
</organism>
<dbReference type="EMBL" id="SLXK01000047">
    <property type="protein sequence ID" value="TCP20964.1"/>
    <property type="molecule type" value="Genomic_DNA"/>
</dbReference>
<name>A0A4R2NIN0_9BACL</name>
<keyword evidence="3" id="KW-1185">Reference proteome</keyword>
<feature type="domain" description="NAD(P)-binding" evidence="1">
    <location>
        <begin position="7"/>
        <end position="194"/>
    </location>
</feature>
<accession>A0A4R2NIN0</accession>
<dbReference type="InterPro" id="IPR036291">
    <property type="entry name" value="NAD(P)-bd_dom_sf"/>
</dbReference>
<dbReference type="Pfam" id="PF13460">
    <property type="entry name" value="NAD_binding_10"/>
    <property type="match status" value="1"/>
</dbReference>
<evidence type="ECO:0000313" key="2">
    <source>
        <dbReference type="EMBL" id="TCP20964.1"/>
    </source>
</evidence>
<comment type="caution">
    <text evidence="2">The sequence shown here is derived from an EMBL/GenBank/DDBJ whole genome shotgun (WGS) entry which is preliminary data.</text>
</comment>
<dbReference type="PANTHER" id="PTHR43355:SF2">
    <property type="entry name" value="FLAVIN REDUCTASE (NADPH)"/>
    <property type="match status" value="1"/>
</dbReference>
<dbReference type="GO" id="GO:0016646">
    <property type="term" value="F:oxidoreductase activity, acting on the CH-NH group of donors, NAD or NADP as acceptor"/>
    <property type="evidence" value="ECO:0007669"/>
    <property type="project" value="TreeGrafter"/>
</dbReference>
<dbReference type="PANTHER" id="PTHR43355">
    <property type="entry name" value="FLAVIN REDUCTASE (NADPH)"/>
    <property type="match status" value="1"/>
</dbReference>
<gene>
    <name evidence="2" type="ORF">EV207_14715</name>
</gene>
<dbReference type="RefSeq" id="WP_132747902.1">
    <property type="nucleotide sequence ID" value="NZ_SLXK01000047.1"/>
</dbReference>
<evidence type="ECO:0000313" key="3">
    <source>
        <dbReference type="Proteomes" id="UP000295416"/>
    </source>
</evidence>
<reference evidence="2 3" key="1">
    <citation type="submission" date="2019-03" db="EMBL/GenBank/DDBJ databases">
        <title>Genomic Encyclopedia of Type Strains, Phase IV (KMG-IV): sequencing the most valuable type-strain genomes for metagenomic binning, comparative biology and taxonomic classification.</title>
        <authorList>
            <person name="Goeker M."/>
        </authorList>
    </citation>
    <scope>NUCLEOTIDE SEQUENCE [LARGE SCALE GENOMIC DNA]</scope>
    <source>
        <strain evidence="2 3">DSM 19377</strain>
    </source>
</reference>